<name>A0AC35GW28_9BILA</name>
<sequence length="333" mass="38672">MIWGCFFTRRTSDSWIIADTPTSSSSTSTTQITDLDDSVITRISSFLDTKDALKLSQTCTKFRKIIHSMEFQPFVTTNKELVYRYNCKKLRQEIYLLKIGRSINGIRKREKTLNIFAESLADLSLPPQCIFKGAITFESNVDISSAFSEILHLFSHGRICPEIFRFNGGSSVPKDIPKLNTKKMSELELIEAFQKLSSLKEVHFLASRHFDFQTPPTTLLYLCDQLSHLSLVYEKIQFNLEDILLAVQFWRSITPLSTKSNFYINYPRITNSSLDLIQASHPFESDYDNSDRLTELTFFHPRPFNFHVQKKLYIILEKRIQSTKKFITEQQIK</sequence>
<evidence type="ECO:0000313" key="2">
    <source>
        <dbReference type="WBParaSite" id="PS1159_v2.g9185.t1"/>
    </source>
</evidence>
<proteinExistence type="predicted"/>
<accession>A0AC35GW28</accession>
<reference evidence="2" key="1">
    <citation type="submission" date="2022-11" db="UniProtKB">
        <authorList>
            <consortium name="WormBaseParasite"/>
        </authorList>
    </citation>
    <scope>IDENTIFICATION</scope>
</reference>
<evidence type="ECO:0000313" key="1">
    <source>
        <dbReference type="Proteomes" id="UP000887580"/>
    </source>
</evidence>
<dbReference type="WBParaSite" id="PS1159_v2.g9185.t1">
    <property type="protein sequence ID" value="PS1159_v2.g9185.t1"/>
    <property type="gene ID" value="PS1159_v2.g9185"/>
</dbReference>
<organism evidence="1 2">
    <name type="scientific">Panagrolaimus sp. PS1159</name>
    <dbReference type="NCBI Taxonomy" id="55785"/>
    <lineage>
        <taxon>Eukaryota</taxon>
        <taxon>Metazoa</taxon>
        <taxon>Ecdysozoa</taxon>
        <taxon>Nematoda</taxon>
        <taxon>Chromadorea</taxon>
        <taxon>Rhabditida</taxon>
        <taxon>Tylenchina</taxon>
        <taxon>Panagrolaimomorpha</taxon>
        <taxon>Panagrolaimoidea</taxon>
        <taxon>Panagrolaimidae</taxon>
        <taxon>Panagrolaimus</taxon>
    </lineage>
</organism>
<protein>
    <submittedName>
        <fullName evidence="2">F-box domain-containing protein</fullName>
    </submittedName>
</protein>
<dbReference type="Proteomes" id="UP000887580">
    <property type="component" value="Unplaced"/>
</dbReference>